<keyword evidence="3 12" id="KW-0808">Transferase</keyword>
<dbReference type="GO" id="GO:1990077">
    <property type="term" value="C:primosome complex"/>
    <property type="evidence" value="ECO:0007669"/>
    <property type="project" value="UniProtKB-KW"/>
</dbReference>
<dbReference type="SMART" id="SM00400">
    <property type="entry name" value="ZnF_CHCC"/>
    <property type="match status" value="1"/>
</dbReference>
<dbReference type="STRING" id="1445510.YC6258_04871"/>
<keyword evidence="9" id="KW-0460">Magnesium</keyword>
<dbReference type="PIRSF" id="PIRSF002811">
    <property type="entry name" value="DnaG"/>
    <property type="match status" value="1"/>
</dbReference>
<dbReference type="Pfam" id="PF10410">
    <property type="entry name" value="DnaB_bind"/>
    <property type="match status" value="1"/>
</dbReference>
<dbReference type="AlphaFoldDB" id="A0A0C5VUB0"/>
<keyword evidence="10 12" id="KW-0238">DNA-binding</keyword>
<comment type="catalytic activity">
    <reaction evidence="12">
        <text>ssDNA + n NTP = ssDNA/pppN(pN)n-1 hybrid + (n-1) diphosphate.</text>
        <dbReference type="EC" id="2.7.7.101"/>
    </reaction>
</comment>
<dbReference type="InterPro" id="IPR037068">
    <property type="entry name" value="DNA_primase_core_N_sf"/>
</dbReference>
<comment type="cofactor">
    <cofactor evidence="12 13 14">
        <name>Zn(2+)</name>
        <dbReference type="ChEBI" id="CHEBI:29105"/>
    </cofactor>
    <text evidence="12 13 14">Binds 1 zinc ion per monomer.</text>
</comment>
<gene>
    <name evidence="12" type="primary">dnaG</name>
    <name evidence="16" type="ORF">YC6258_04871</name>
</gene>
<dbReference type="HOGENOM" id="CLU_013501_5_1_6"/>
<evidence type="ECO:0000256" key="11">
    <source>
        <dbReference type="ARBA" id="ARBA00023163"/>
    </source>
</evidence>
<keyword evidence="17" id="KW-1185">Reference proteome</keyword>
<keyword evidence="6 12" id="KW-0479">Metal-binding</keyword>
<dbReference type="SUPFAM" id="SSF56731">
    <property type="entry name" value="DNA primase core"/>
    <property type="match status" value="1"/>
</dbReference>
<dbReference type="PROSITE" id="PS50880">
    <property type="entry name" value="TOPRIM"/>
    <property type="match status" value="1"/>
</dbReference>
<comment type="subunit">
    <text evidence="12">Monomer. Interacts with DnaB.</text>
</comment>
<evidence type="ECO:0000256" key="1">
    <source>
        <dbReference type="ARBA" id="ARBA00022478"/>
    </source>
</evidence>
<dbReference type="GO" id="GO:0000428">
    <property type="term" value="C:DNA-directed RNA polymerase complex"/>
    <property type="evidence" value="ECO:0007669"/>
    <property type="project" value="UniProtKB-KW"/>
</dbReference>
<dbReference type="InterPro" id="IPR034151">
    <property type="entry name" value="TOPRIM_DnaG_bac"/>
</dbReference>
<dbReference type="EC" id="2.7.7.101" evidence="12"/>
<keyword evidence="2 12" id="KW-0639">Primosome</keyword>
<evidence type="ECO:0000256" key="14">
    <source>
        <dbReference type="PIRSR" id="PIRSR002811-1"/>
    </source>
</evidence>
<dbReference type="FunFam" id="3.40.1360.10:FF:000002">
    <property type="entry name" value="DNA primase"/>
    <property type="match status" value="1"/>
</dbReference>
<comment type="similarity">
    <text evidence="12 13">Belongs to the DnaG primase family.</text>
</comment>
<dbReference type="CDD" id="cd03364">
    <property type="entry name" value="TOPRIM_DnaG_primases"/>
    <property type="match status" value="1"/>
</dbReference>
<dbReference type="PANTHER" id="PTHR30313:SF2">
    <property type="entry name" value="DNA PRIMASE"/>
    <property type="match status" value="1"/>
</dbReference>
<name>A0A0C5VUB0_9GAMM</name>
<dbReference type="GO" id="GO:0006269">
    <property type="term" value="P:DNA replication, synthesis of primer"/>
    <property type="evidence" value="ECO:0007669"/>
    <property type="project" value="UniProtKB-UniRule"/>
</dbReference>
<evidence type="ECO:0000256" key="13">
    <source>
        <dbReference type="PIRNR" id="PIRNR002811"/>
    </source>
</evidence>
<evidence type="ECO:0000256" key="5">
    <source>
        <dbReference type="ARBA" id="ARBA00022705"/>
    </source>
</evidence>
<dbReference type="InterPro" id="IPR013264">
    <property type="entry name" value="DNAG_N"/>
</dbReference>
<dbReference type="PANTHER" id="PTHR30313">
    <property type="entry name" value="DNA PRIMASE"/>
    <property type="match status" value="1"/>
</dbReference>
<dbReference type="FunFam" id="3.90.980.10:FF:000001">
    <property type="entry name" value="DNA primase"/>
    <property type="match status" value="1"/>
</dbReference>
<dbReference type="Pfam" id="PF08275">
    <property type="entry name" value="DNAG_N"/>
    <property type="match status" value="1"/>
</dbReference>
<evidence type="ECO:0000259" key="15">
    <source>
        <dbReference type="PROSITE" id="PS50880"/>
    </source>
</evidence>
<dbReference type="Pfam" id="PF01807">
    <property type="entry name" value="Zn_ribbon_DnaG"/>
    <property type="match status" value="1"/>
</dbReference>
<dbReference type="InterPro" id="IPR006171">
    <property type="entry name" value="TOPRIM_dom"/>
</dbReference>
<dbReference type="InterPro" id="IPR019475">
    <property type="entry name" value="DNA_primase_DnaB-bd"/>
</dbReference>
<dbReference type="InterPro" id="IPR050219">
    <property type="entry name" value="DnaG_primase"/>
</dbReference>
<dbReference type="SUPFAM" id="SSF57783">
    <property type="entry name" value="Zinc beta-ribbon"/>
    <property type="match status" value="1"/>
</dbReference>
<reference evidence="16 17" key="1">
    <citation type="submission" date="2014-01" db="EMBL/GenBank/DDBJ databases">
        <title>Full genme sequencing of cellulolytic bacterium Gynuella sunshinyii YC6258T gen. nov., sp. nov.</title>
        <authorList>
            <person name="Khan H."/>
            <person name="Chung E.J."/>
            <person name="Chung Y.R."/>
        </authorList>
    </citation>
    <scope>NUCLEOTIDE SEQUENCE [LARGE SCALE GENOMIC DNA]</scope>
    <source>
        <strain evidence="16 17">YC6258</strain>
    </source>
</reference>
<proteinExistence type="inferred from homology"/>
<keyword evidence="4 12" id="KW-0548">Nucleotidyltransferase</keyword>
<dbReference type="OrthoDB" id="9803773at2"/>
<dbReference type="PATRIC" id="fig|1445510.3.peg.4832"/>
<dbReference type="HAMAP" id="MF_00974">
    <property type="entry name" value="DNA_primase_DnaG"/>
    <property type="match status" value="1"/>
</dbReference>
<dbReference type="FunFam" id="3.90.580.10:FF:000001">
    <property type="entry name" value="DNA primase"/>
    <property type="match status" value="1"/>
</dbReference>
<dbReference type="KEGG" id="gsn:YC6258_04871"/>
<dbReference type="Pfam" id="PF13155">
    <property type="entry name" value="Toprim_2"/>
    <property type="match status" value="1"/>
</dbReference>
<keyword evidence="1 12" id="KW-0240">DNA-directed RNA polymerase</keyword>
<dbReference type="Gene3D" id="1.20.50.20">
    <property type="entry name" value="DnaG, RNA polymerase domain, helical bundle"/>
    <property type="match status" value="1"/>
</dbReference>
<sequence length="624" mass="71634">MSSGRIPQSFIDDVLGRVDIVDVVGSRVKLKKSGKNYMGLCPFHHEKSPSFSVNSDKQFYHCFGCSAGGDAIQFLIDYERLDFTAAVEELARFVGMEVPREESPQQREQHKLQGQLYEVLKRAGEIYYQNLKDHEHRQQAVNYLKNRGLSGQIAKHFQIGFAPEGWQRLKEQLLKENHSNEQLLLAGLTVESEQGTQYDRFRNRIIFPIRDARGRTIGFGGRVLNDDKPKYLNSPETPVFHKGQELYGLYEAKQAKGKLERILIVEGYMDVVALSQHGIHYAVATLGTSTSDTHLQRLFKLVDDVTFCFDGDAAGRNAAWRALEIAINHLQDGRQIRFLFLPDGEDPDSLIRKEGPEQFALRIREATPLIDFLFNKIRENININTLDGKASYAKQLLGWLDQLPGKSLIRALATTRLADITGLAEETLKSLTATKPEQTADPVREVNQPQTQEQAFVPAKNTRVDLFEVNHKPKKSALNQAQKLVANLLRQPRLARDLKLPDDFQNTTDVDTQLLLQVIELLNQAPAEHLKNPYLTCDWLHNQGLDKILRHIENSDYFWLVKYKKPEEQTGWVESELQKNLQDLQEKLPDKEYLHLKNRITHHSSEVTEEERNRYKELLVQRKR</sequence>
<organism evidence="16 17">
    <name type="scientific">Gynuella sunshinyii YC6258</name>
    <dbReference type="NCBI Taxonomy" id="1445510"/>
    <lineage>
        <taxon>Bacteria</taxon>
        <taxon>Pseudomonadati</taxon>
        <taxon>Pseudomonadota</taxon>
        <taxon>Gammaproteobacteria</taxon>
        <taxon>Oceanospirillales</taxon>
        <taxon>Saccharospirillaceae</taxon>
        <taxon>Gynuella</taxon>
    </lineage>
</organism>
<comment type="function">
    <text evidence="12 13">RNA polymerase that catalyzes the synthesis of short RNA molecules used as primers for DNA polymerase during DNA replication.</text>
</comment>
<dbReference type="InterPro" id="IPR002694">
    <property type="entry name" value="Znf_CHC2"/>
</dbReference>
<keyword evidence="5 12" id="KW-0235">DNA replication</keyword>
<dbReference type="Gene3D" id="3.40.1360.10">
    <property type="match status" value="1"/>
</dbReference>
<dbReference type="Gene3D" id="3.90.980.10">
    <property type="entry name" value="DNA primase, catalytic core, N-terminal domain"/>
    <property type="match status" value="1"/>
</dbReference>
<evidence type="ECO:0000256" key="7">
    <source>
        <dbReference type="ARBA" id="ARBA00022771"/>
    </source>
</evidence>
<dbReference type="NCBIfam" id="TIGR01391">
    <property type="entry name" value="dnaG"/>
    <property type="match status" value="1"/>
</dbReference>
<evidence type="ECO:0000256" key="2">
    <source>
        <dbReference type="ARBA" id="ARBA00022515"/>
    </source>
</evidence>
<dbReference type="Gene3D" id="3.90.580.10">
    <property type="entry name" value="Zinc finger, CHC2-type domain"/>
    <property type="match status" value="1"/>
</dbReference>
<dbReference type="Proteomes" id="UP000032266">
    <property type="component" value="Chromosome"/>
</dbReference>
<evidence type="ECO:0000313" key="16">
    <source>
        <dbReference type="EMBL" id="AJQ96903.1"/>
    </source>
</evidence>
<evidence type="ECO:0000256" key="6">
    <source>
        <dbReference type="ARBA" id="ARBA00022723"/>
    </source>
</evidence>
<keyword evidence="7 12" id="KW-0863">Zinc-finger</keyword>
<dbReference type="InterPro" id="IPR006295">
    <property type="entry name" value="DNA_primase_DnaG"/>
</dbReference>
<evidence type="ECO:0000256" key="4">
    <source>
        <dbReference type="ARBA" id="ARBA00022695"/>
    </source>
</evidence>
<evidence type="ECO:0000256" key="9">
    <source>
        <dbReference type="ARBA" id="ARBA00022842"/>
    </source>
</evidence>
<dbReference type="InterPro" id="IPR030846">
    <property type="entry name" value="DnaG_bac"/>
</dbReference>
<evidence type="ECO:0000256" key="10">
    <source>
        <dbReference type="ARBA" id="ARBA00023125"/>
    </source>
</evidence>
<evidence type="ECO:0000313" key="17">
    <source>
        <dbReference type="Proteomes" id="UP000032266"/>
    </source>
</evidence>
<feature type="domain" description="Toprim" evidence="15">
    <location>
        <begin position="260"/>
        <end position="342"/>
    </location>
</feature>
<dbReference type="GO" id="GO:0003899">
    <property type="term" value="F:DNA-directed RNA polymerase activity"/>
    <property type="evidence" value="ECO:0007669"/>
    <property type="project" value="UniProtKB-UniRule"/>
</dbReference>
<dbReference type="SMART" id="SM00493">
    <property type="entry name" value="TOPRIM"/>
    <property type="match status" value="1"/>
</dbReference>
<dbReference type="Gene3D" id="1.10.860.10">
    <property type="entry name" value="DNAb Helicase, Chain A"/>
    <property type="match status" value="1"/>
</dbReference>
<dbReference type="GO" id="GO:0008270">
    <property type="term" value="F:zinc ion binding"/>
    <property type="evidence" value="ECO:0007669"/>
    <property type="project" value="UniProtKB-UniRule"/>
</dbReference>
<accession>A0A0C5VUB0</accession>
<protein>
    <recommendedName>
        <fullName evidence="12 13">DNA primase</fullName>
        <ecNumber evidence="12">2.7.7.101</ecNumber>
    </recommendedName>
</protein>
<keyword evidence="11 12" id="KW-0804">Transcription</keyword>
<dbReference type="GO" id="GO:0005737">
    <property type="term" value="C:cytoplasm"/>
    <property type="evidence" value="ECO:0007669"/>
    <property type="project" value="TreeGrafter"/>
</dbReference>
<evidence type="ECO:0000256" key="12">
    <source>
        <dbReference type="HAMAP-Rule" id="MF_00974"/>
    </source>
</evidence>
<dbReference type="InterPro" id="IPR016136">
    <property type="entry name" value="DNA_helicase_N/primase_C"/>
</dbReference>
<dbReference type="RefSeq" id="WP_044618801.1">
    <property type="nucleotide sequence ID" value="NZ_CP007142.1"/>
</dbReference>
<dbReference type="InterPro" id="IPR036977">
    <property type="entry name" value="DNA_primase_Znf_CHC2"/>
</dbReference>
<dbReference type="EMBL" id="CP007142">
    <property type="protein sequence ID" value="AJQ96903.1"/>
    <property type="molecule type" value="Genomic_DNA"/>
</dbReference>
<feature type="zinc finger region" description="CHC2-type" evidence="12 14">
    <location>
        <begin position="41"/>
        <end position="65"/>
    </location>
</feature>
<evidence type="ECO:0000256" key="3">
    <source>
        <dbReference type="ARBA" id="ARBA00022679"/>
    </source>
</evidence>
<evidence type="ECO:0000256" key="8">
    <source>
        <dbReference type="ARBA" id="ARBA00022833"/>
    </source>
</evidence>
<keyword evidence="8 12" id="KW-0862">Zinc</keyword>
<comment type="domain">
    <text evidence="12">Contains an N-terminal zinc-binding domain, a central core domain that contains the primase activity, and a C-terminal DnaB-binding domain.</text>
</comment>
<dbReference type="GO" id="GO:0003677">
    <property type="term" value="F:DNA binding"/>
    <property type="evidence" value="ECO:0007669"/>
    <property type="project" value="UniProtKB-KW"/>
</dbReference>